<dbReference type="Gene3D" id="3.40.50.300">
    <property type="entry name" value="P-loop containing nucleotide triphosphate hydrolases"/>
    <property type="match status" value="1"/>
</dbReference>
<dbReference type="PANTHER" id="PTHR32204:SF0">
    <property type="entry name" value="ATPASE RAVA"/>
    <property type="match status" value="1"/>
</dbReference>
<reference evidence="3" key="1">
    <citation type="submission" date="2020-07" db="EMBL/GenBank/DDBJ databases">
        <title>Huge and variable diversity of episymbiotic CPR bacteria and DPANN archaea in groundwater ecosystems.</title>
        <authorList>
            <person name="He C.Y."/>
            <person name="Keren R."/>
            <person name="Whittaker M."/>
            <person name="Farag I.F."/>
            <person name="Doudna J."/>
            <person name="Cate J.H.D."/>
            <person name="Banfield J.F."/>
        </authorList>
    </citation>
    <scope>NUCLEOTIDE SEQUENCE</scope>
    <source>
        <strain evidence="3">NC_groundwater_1482_Ag_S-0.65um_47_24</strain>
    </source>
</reference>
<proteinExistence type="predicted"/>
<dbReference type="Pfam" id="PF20030">
    <property type="entry name" value="bpMoxR"/>
    <property type="match status" value="1"/>
</dbReference>
<dbReference type="SMART" id="SM00382">
    <property type="entry name" value="AAA"/>
    <property type="match status" value="1"/>
</dbReference>
<dbReference type="SMART" id="SM00327">
    <property type="entry name" value="VWA"/>
    <property type="match status" value="1"/>
</dbReference>
<feature type="region of interest" description="Disordered" evidence="1">
    <location>
        <begin position="314"/>
        <end position="377"/>
    </location>
</feature>
<gene>
    <name evidence="3" type="ORF">HY730_03965</name>
</gene>
<dbReference type="EMBL" id="JACQWF010000177">
    <property type="protein sequence ID" value="MBI4595518.1"/>
    <property type="molecule type" value="Genomic_DNA"/>
</dbReference>
<dbReference type="Pfam" id="PF00092">
    <property type="entry name" value="VWA"/>
    <property type="match status" value="1"/>
</dbReference>
<evidence type="ECO:0000313" key="3">
    <source>
        <dbReference type="EMBL" id="MBI4595518.1"/>
    </source>
</evidence>
<accession>A0A933GKH5</accession>
<comment type="caution">
    <text evidence="3">The sequence shown here is derived from an EMBL/GenBank/DDBJ whole genome shotgun (WGS) entry which is preliminary data.</text>
</comment>
<feature type="compositionally biased region" description="Acidic residues" evidence="1">
    <location>
        <begin position="315"/>
        <end position="331"/>
    </location>
</feature>
<protein>
    <submittedName>
        <fullName evidence="3">AAA family ATPase</fullName>
    </submittedName>
</protein>
<organism evidence="3 4">
    <name type="scientific">Tectimicrobiota bacterium</name>
    <dbReference type="NCBI Taxonomy" id="2528274"/>
    <lineage>
        <taxon>Bacteria</taxon>
        <taxon>Pseudomonadati</taxon>
        <taxon>Nitrospinota/Tectimicrobiota group</taxon>
        <taxon>Candidatus Tectimicrobiota</taxon>
    </lineage>
</organism>
<dbReference type="AlphaFoldDB" id="A0A933GKH5"/>
<dbReference type="InterPro" id="IPR002035">
    <property type="entry name" value="VWF_A"/>
</dbReference>
<feature type="compositionally biased region" description="Acidic residues" evidence="1">
    <location>
        <begin position="367"/>
        <end position="376"/>
    </location>
</feature>
<dbReference type="Proteomes" id="UP000772181">
    <property type="component" value="Unassembled WGS sequence"/>
</dbReference>
<feature type="domain" description="VWFA" evidence="2">
    <location>
        <begin position="457"/>
        <end position="632"/>
    </location>
</feature>
<dbReference type="InterPro" id="IPR027417">
    <property type="entry name" value="P-loop_NTPase"/>
</dbReference>
<evidence type="ECO:0000259" key="2">
    <source>
        <dbReference type="PROSITE" id="PS50234"/>
    </source>
</evidence>
<dbReference type="SUPFAM" id="SSF52540">
    <property type="entry name" value="P-loop containing nucleoside triphosphate hydrolases"/>
    <property type="match status" value="1"/>
</dbReference>
<evidence type="ECO:0000313" key="4">
    <source>
        <dbReference type="Proteomes" id="UP000772181"/>
    </source>
</evidence>
<dbReference type="SUPFAM" id="SSF53300">
    <property type="entry name" value="vWA-like"/>
    <property type="match status" value="1"/>
</dbReference>
<name>A0A933GKH5_UNCTE</name>
<dbReference type="InterPro" id="IPR045427">
    <property type="entry name" value="MoxR"/>
</dbReference>
<dbReference type="Pfam" id="PF17868">
    <property type="entry name" value="AAA_lid_8"/>
    <property type="match status" value="1"/>
</dbReference>
<evidence type="ECO:0000256" key="1">
    <source>
        <dbReference type="SAM" id="MobiDB-lite"/>
    </source>
</evidence>
<feature type="compositionally biased region" description="Basic and acidic residues" evidence="1">
    <location>
        <begin position="332"/>
        <end position="351"/>
    </location>
</feature>
<dbReference type="Gene3D" id="3.40.50.410">
    <property type="entry name" value="von Willebrand factor, type A domain"/>
    <property type="match status" value="1"/>
</dbReference>
<dbReference type="PROSITE" id="PS50234">
    <property type="entry name" value="VWFA"/>
    <property type="match status" value="1"/>
</dbReference>
<dbReference type="InterPro" id="IPR003593">
    <property type="entry name" value="AAA+_ATPase"/>
</dbReference>
<dbReference type="InterPro" id="IPR050513">
    <property type="entry name" value="RavA_ATPases"/>
</dbReference>
<dbReference type="PANTHER" id="PTHR32204">
    <property type="entry name" value="ATPASE RAVA"/>
    <property type="match status" value="1"/>
</dbReference>
<dbReference type="CDD" id="cd00198">
    <property type="entry name" value="vWFA"/>
    <property type="match status" value="1"/>
</dbReference>
<sequence length="639" mass="73634">MQKVREGFRSIRDLLDRYIVGHDDMKEALLLGVISREHIYLEGPPGTAKTMLAELASSSANLNFYFYQLHRDTRLAELVGDIVIAREKGPEGELIRQSIRRGGILTAEICILDDISRAPGEALNVLLRILNERKFGNEKIPLLTAIATSNPIKDDYYNEPLDPANLDRFTIQVKSQGLIQKNKWQEAMKVIDLYAKASVYDEAIPGVNRSFFDYTYEFLSKVELPGRVKKALIEFLSVLINKYKLDETNSLLTDRTFLVKAIKVLRAKALIEGRFRVELKDLYTLRYLTTFRVPPDIHERLDEILEELLNKIEQEPEEQPPQDGEPQEEQGSEEKEAKASAEEKEKEEKKITLTMDQNVTNKRMDLNGEEPGEEDQFLNPETVDNIEILLKTLKGRLEKNLAESFPHPGGQPRRWKRMNSFDDVLDSDLVESTIWSENLHPQLPRVLHRERNIRGGELAILRDVSSSMMGRYSKWASAVVAGLMELARKQRMRVGYIEFNHMSMKYLDTGKFFTRDYDKIFQRACNIKCFGYTNYQRSLSDALVEFSNRRMHNKHIVFLTDGVPTQGDWEVKKERELAQKFGVSIHSIFIGTSECPKILEIISDETGGSQFQAATDRRGVIRILERDLDHKIYNRRANN</sequence>
<dbReference type="InterPro" id="IPR036465">
    <property type="entry name" value="vWFA_dom_sf"/>
</dbReference>
<dbReference type="InterPro" id="IPR041538">
    <property type="entry name" value="RavA-like_AAA_lid"/>
</dbReference>
<dbReference type="CDD" id="cd00009">
    <property type="entry name" value="AAA"/>
    <property type="match status" value="1"/>
</dbReference>